<proteinExistence type="predicted"/>
<dbReference type="SUPFAM" id="SSF47413">
    <property type="entry name" value="lambda repressor-like DNA-binding domains"/>
    <property type="match status" value="1"/>
</dbReference>
<dbReference type="STRING" id="706433.HMPREF9430_01294"/>
<dbReference type="EMBL" id="AECQ01000027">
    <property type="protein sequence ID" value="EFW24204.1"/>
    <property type="molecule type" value="Genomic_DNA"/>
</dbReference>
<dbReference type="InterPro" id="IPR010982">
    <property type="entry name" value="Lambda_DNA-bd_dom_sf"/>
</dbReference>
<dbReference type="AlphaFoldDB" id="E7MP23"/>
<dbReference type="Pfam" id="PF01381">
    <property type="entry name" value="HTH_3"/>
    <property type="match status" value="1"/>
</dbReference>
<comment type="caution">
    <text evidence="2">The sequence shown here is derived from an EMBL/GenBank/DDBJ whole genome shotgun (WGS) entry which is preliminary data.</text>
</comment>
<keyword evidence="3" id="KW-1185">Reference proteome</keyword>
<organism evidence="2 3">
    <name type="scientific">Solobacterium moorei F0204</name>
    <dbReference type="NCBI Taxonomy" id="706433"/>
    <lineage>
        <taxon>Bacteria</taxon>
        <taxon>Bacillati</taxon>
        <taxon>Bacillota</taxon>
        <taxon>Erysipelotrichia</taxon>
        <taxon>Erysipelotrichales</taxon>
        <taxon>Erysipelotrichaceae</taxon>
        <taxon>Solobacterium</taxon>
    </lineage>
</organism>
<evidence type="ECO:0000313" key="2">
    <source>
        <dbReference type="EMBL" id="EFW24204.1"/>
    </source>
</evidence>
<accession>E7MP23</accession>
<evidence type="ECO:0000259" key="1">
    <source>
        <dbReference type="PROSITE" id="PS50943"/>
    </source>
</evidence>
<sequence>MSEGGVMIMKDKINAFAIGERLKRLRGDRTLKEVSERVGISESALSMYENGARIPRDEIKIKLANYYKKTIQSIFFT</sequence>
<dbReference type="PROSITE" id="PS50943">
    <property type="entry name" value="HTH_CROC1"/>
    <property type="match status" value="1"/>
</dbReference>
<protein>
    <submittedName>
        <fullName evidence="2">DNA-binding helix-turn-helix protein</fullName>
    </submittedName>
</protein>
<dbReference type="InterPro" id="IPR001387">
    <property type="entry name" value="Cro/C1-type_HTH"/>
</dbReference>
<dbReference type="HOGENOM" id="CLU_066192_44_5_9"/>
<evidence type="ECO:0000313" key="3">
    <source>
        <dbReference type="Proteomes" id="UP000004097"/>
    </source>
</evidence>
<reference evidence="2 3" key="1">
    <citation type="submission" date="2010-08" db="EMBL/GenBank/DDBJ databases">
        <authorList>
            <person name="Weinstock G."/>
            <person name="Sodergren E."/>
            <person name="Clifton S."/>
            <person name="Fulton L."/>
            <person name="Fulton B."/>
            <person name="Courtney L."/>
            <person name="Fronick C."/>
            <person name="Harrison M."/>
            <person name="Strong C."/>
            <person name="Farmer C."/>
            <person name="Delahaunty K."/>
            <person name="Markovic C."/>
            <person name="Hall O."/>
            <person name="Minx P."/>
            <person name="Tomlinson C."/>
            <person name="Mitreva M."/>
            <person name="Hou S."/>
            <person name="Chen J."/>
            <person name="Wollam A."/>
            <person name="Pepin K.H."/>
            <person name="Johnson M."/>
            <person name="Bhonagiri V."/>
            <person name="Zhang X."/>
            <person name="Suruliraj S."/>
            <person name="Warren W."/>
            <person name="Chinwalla A."/>
            <person name="Mardis E.R."/>
            <person name="Wilson R.K."/>
        </authorList>
    </citation>
    <scope>NUCLEOTIDE SEQUENCE [LARGE SCALE GENOMIC DNA]</scope>
    <source>
        <strain evidence="2 3">F0204</strain>
    </source>
</reference>
<dbReference type="Gene3D" id="1.10.260.40">
    <property type="entry name" value="lambda repressor-like DNA-binding domains"/>
    <property type="match status" value="1"/>
</dbReference>
<feature type="domain" description="HTH cro/C1-type" evidence="1">
    <location>
        <begin position="30"/>
        <end position="74"/>
    </location>
</feature>
<dbReference type="SMART" id="SM00530">
    <property type="entry name" value="HTH_XRE"/>
    <property type="match status" value="1"/>
</dbReference>
<gene>
    <name evidence="2" type="ORF">HMPREF9430_01294</name>
</gene>
<dbReference type="CDD" id="cd00093">
    <property type="entry name" value="HTH_XRE"/>
    <property type="match status" value="1"/>
</dbReference>
<keyword evidence="2" id="KW-0238">DNA-binding</keyword>
<dbReference type="Proteomes" id="UP000004097">
    <property type="component" value="Unassembled WGS sequence"/>
</dbReference>
<dbReference type="GO" id="GO:0003677">
    <property type="term" value="F:DNA binding"/>
    <property type="evidence" value="ECO:0007669"/>
    <property type="project" value="UniProtKB-KW"/>
</dbReference>
<dbReference type="eggNOG" id="ENOG5033CK9">
    <property type="taxonomic scope" value="Bacteria"/>
</dbReference>
<name>E7MP23_9FIRM</name>